<feature type="compositionally biased region" description="Basic and acidic residues" evidence="1">
    <location>
        <begin position="409"/>
        <end position="419"/>
    </location>
</feature>
<proteinExistence type="predicted"/>
<feature type="compositionally biased region" description="Basic and acidic residues" evidence="1">
    <location>
        <begin position="908"/>
        <end position="918"/>
    </location>
</feature>
<feature type="compositionally biased region" description="Low complexity" evidence="1">
    <location>
        <begin position="358"/>
        <end position="371"/>
    </location>
</feature>
<feature type="compositionally biased region" description="Low complexity" evidence="1">
    <location>
        <begin position="778"/>
        <end position="799"/>
    </location>
</feature>
<feature type="compositionally biased region" description="Basic and acidic residues" evidence="1">
    <location>
        <begin position="564"/>
        <end position="585"/>
    </location>
</feature>
<feature type="region of interest" description="Disordered" evidence="1">
    <location>
        <begin position="21"/>
        <end position="244"/>
    </location>
</feature>
<reference evidence="2" key="1">
    <citation type="submission" date="2014-08" db="EMBL/GenBank/DDBJ databases">
        <authorList>
            <person name="Sharma Rahul"/>
            <person name="Thines Marco"/>
        </authorList>
    </citation>
    <scope>NUCLEOTIDE SEQUENCE</scope>
</reference>
<dbReference type="EMBL" id="LN483124">
    <property type="protein sequence ID" value="CED82438.1"/>
    <property type="molecule type" value="Genomic_DNA"/>
</dbReference>
<feature type="compositionally biased region" description="Polar residues" evidence="1">
    <location>
        <begin position="808"/>
        <end position="829"/>
    </location>
</feature>
<evidence type="ECO:0000313" key="2">
    <source>
        <dbReference type="EMBL" id="CED82438.1"/>
    </source>
</evidence>
<sequence length="1278" mass="134756">MANAPQPDYSAAWAQYYAHQAANAQAQAQGAPTAGPAAPAPAPPPAQAYSQPSQQPYSYPQPAGPSYPGPQSYNSSQPAYQVRPSYPQQPPHHHHHQPQHQQPPPYRSQPPPLPPSLPSVGPQAYPSQGPYGSPNQPYQIGASAGSGGGGRYPSGQGPPSVSGGGGGGSSYHPSVRPSPMSAPHHISNSSSMGGGSGGGPGGSSGGFNQPAGFPPAKRPRFDSHSAGGTAGGGLSPAPVPGLPLNPLITAAVVNAERAYNSRESGSEFFSGGDGRDGLSMGMASRGTSYRGRGTVSRGGSTRGGYVGSSSNGGSGGVQDDDDYSGGGSSYRGRGRGRGISRSSPPPMGMSMGMGSGMPMGMSMNGGLPMSSGGRGGIGMNNGIGSGMRGDRGGYRGRGMRGAAYSSSHPRADYAPHDAPRGPSSTRYHARASLGNVPPKKDTPTGTPVVPRAKMAKEEGPKQTFTDFKIIGLEVPELSWKWGVVDREDEVEGGNGRKRKADAGSEDPNQGSPTQASTIGQPPSKHRSYFKTHGKANPDRIEEVSKEISRLRLYFDSPAGAGPGESKRRGGIEGGERKQSAAKLEDTPSIASSLLAASAVTTTAVSAPASAISAPSSNAEETEEDQKEDSTEQEPEQEEESETAKDSASNIDGEEIEDLSMRGSAEPEVEPSNPEEQSTVVPTEAETEPEAEIESQIEVQIKPVTNGKTDTEEEPSEAARDQDAGANEPQETDGNEVESSEVLALLQTSQPEEPSTSEQPSVPQSQGEIPQQEQSLTCASASILTSAPSTAPTAMTTSSLVPSEESQHPIPSSAPSPTKSTQDTSLATSKTPNAIATPTSASTPNPTESTKPSPTLYTGPEPSPDRVSILYERCTRRLCIDAGVIERVRISRAEGKVEFTIRWRKGLEQEKTEQEKIKEEEDTTTSTTEVTANPPDEAPSTIKVEEIEGGSSMKLEANETAAPVENSGDDDTTAAATASDATLAEVKTEVVEKNEQPTEPVKEEKSTPALVDDTAAEKPSENGLKVEEPKDDRVWDICRGILMELLEEETDHFQPVVLDTLEDMWDEVEDPCAGWTPPIHKLISPDSPQSAQFPTLKTDTFKLIAYLDQEKPLSEPKWVKAGKAEEFLLDTFGPSSKGHAKDWRGHKFEVLDPEEAPLAPTIHSSLDSWATNSTVGTARERRRFVKLHLVEMDRISDILLRVVNPSTPTSSAASSAMGQSVSTAVSAVLKMAVEMAVKAGVPTETVNDRVAEIIRALPQQVLFRGVDSLFKEWLADKRP</sequence>
<feature type="compositionally biased region" description="Low complexity" evidence="1">
    <location>
        <begin position="600"/>
        <end position="616"/>
    </location>
</feature>
<feature type="compositionally biased region" description="Pro residues" evidence="1">
    <location>
        <begin position="101"/>
        <end position="117"/>
    </location>
</feature>
<feature type="compositionally biased region" description="Basic and acidic residues" evidence="1">
    <location>
        <begin position="1014"/>
        <end position="1026"/>
    </location>
</feature>
<name>A0A0F7SQV5_PHARH</name>
<feature type="compositionally biased region" description="Polar residues" evidence="1">
    <location>
        <begin position="506"/>
        <end position="520"/>
    </location>
</feature>
<feature type="region of interest" description="Disordered" evidence="1">
    <location>
        <begin position="259"/>
        <end position="426"/>
    </location>
</feature>
<feature type="compositionally biased region" description="Acidic residues" evidence="1">
    <location>
        <begin position="684"/>
        <end position="694"/>
    </location>
</feature>
<accession>A0A0F7SQV5</accession>
<feature type="compositionally biased region" description="Polar residues" evidence="1">
    <location>
        <begin position="745"/>
        <end position="777"/>
    </location>
</feature>
<feature type="region of interest" description="Disordered" evidence="1">
    <location>
        <begin position="988"/>
        <end position="1026"/>
    </location>
</feature>
<feature type="compositionally biased region" description="Low complexity" evidence="1">
    <location>
        <begin position="261"/>
        <end position="270"/>
    </location>
</feature>
<protein>
    <submittedName>
        <fullName evidence="2">Uncharacterized protein</fullName>
    </submittedName>
</protein>
<organism evidence="2">
    <name type="scientific">Phaffia rhodozyma</name>
    <name type="common">Yeast</name>
    <name type="synonym">Xanthophyllomyces dendrorhous</name>
    <dbReference type="NCBI Taxonomy" id="264483"/>
    <lineage>
        <taxon>Eukaryota</taxon>
        <taxon>Fungi</taxon>
        <taxon>Dikarya</taxon>
        <taxon>Basidiomycota</taxon>
        <taxon>Agaricomycotina</taxon>
        <taxon>Tremellomycetes</taxon>
        <taxon>Cystofilobasidiales</taxon>
        <taxon>Mrakiaceae</taxon>
        <taxon>Phaffia</taxon>
    </lineage>
</organism>
<feature type="compositionally biased region" description="Gly residues" evidence="1">
    <location>
        <begin position="300"/>
        <end position="316"/>
    </location>
</feature>
<feature type="region of interest" description="Disordered" evidence="1">
    <location>
        <begin position="600"/>
        <end position="865"/>
    </location>
</feature>
<feature type="compositionally biased region" description="Gly residues" evidence="1">
    <location>
        <begin position="372"/>
        <end position="387"/>
    </location>
</feature>
<feature type="region of interest" description="Disordered" evidence="1">
    <location>
        <begin position="488"/>
        <end position="540"/>
    </location>
</feature>
<feature type="compositionally biased region" description="Basic and acidic residues" evidence="1">
    <location>
        <begin position="988"/>
        <end position="1005"/>
    </location>
</feature>
<feature type="compositionally biased region" description="Acidic residues" evidence="1">
    <location>
        <begin position="729"/>
        <end position="738"/>
    </location>
</feature>
<feature type="region of interest" description="Disordered" evidence="1">
    <location>
        <begin position="908"/>
        <end position="940"/>
    </location>
</feature>
<feature type="compositionally biased region" description="Low complexity" evidence="1">
    <location>
        <begin position="47"/>
        <end position="61"/>
    </location>
</feature>
<feature type="region of interest" description="Disordered" evidence="1">
    <location>
        <begin position="554"/>
        <end position="585"/>
    </location>
</feature>
<feature type="compositionally biased region" description="Low complexity" evidence="1">
    <location>
        <begin position="21"/>
        <end position="37"/>
    </location>
</feature>
<evidence type="ECO:0000256" key="1">
    <source>
        <dbReference type="SAM" id="MobiDB-lite"/>
    </source>
</evidence>
<feature type="compositionally biased region" description="Acidic residues" evidence="1">
    <location>
        <begin position="619"/>
        <end position="640"/>
    </location>
</feature>
<feature type="compositionally biased region" description="Gly residues" evidence="1">
    <location>
        <begin position="192"/>
        <end position="205"/>
    </location>
</feature>
<feature type="compositionally biased region" description="Low complexity" evidence="1">
    <location>
        <begin position="830"/>
        <end position="849"/>
    </location>
</feature>
<feature type="compositionally biased region" description="Basic residues" evidence="1">
    <location>
        <begin position="523"/>
        <end position="533"/>
    </location>
</feature>
<feature type="compositionally biased region" description="Low complexity" evidence="1">
    <location>
        <begin position="284"/>
        <end position="299"/>
    </location>
</feature>
<dbReference type="AlphaFoldDB" id="A0A0F7SQV5"/>